<dbReference type="InterPro" id="IPR007696">
    <property type="entry name" value="DNA_mismatch_repair_MutS_core"/>
</dbReference>
<comment type="caution">
    <text evidence="2">The sequence shown here is derived from an EMBL/GenBank/DDBJ whole genome shotgun (WGS) entry which is preliminary data.</text>
</comment>
<dbReference type="Proteomes" id="UP001057375">
    <property type="component" value="Unassembled WGS sequence"/>
</dbReference>
<sequence>GRLLSVRLKQPWREISPIEHNQRAVKFFHNDDSLRAKVREQLDTVYDLERLSTRVVLGRATPKDFISLRQSLKTLPPIQFILHEAVSGTDEENPVTPALKTIVNKWDSMTD</sequence>
<protein>
    <submittedName>
        <fullName evidence="2">DNA mismatch repair protein MutS</fullName>
    </submittedName>
</protein>
<organism evidence="2 3">
    <name type="scientific">Aduncisulcus paluster</name>
    <dbReference type="NCBI Taxonomy" id="2918883"/>
    <lineage>
        <taxon>Eukaryota</taxon>
        <taxon>Metamonada</taxon>
        <taxon>Carpediemonas-like organisms</taxon>
        <taxon>Aduncisulcus</taxon>
    </lineage>
</organism>
<dbReference type="EMBL" id="BQXS01008950">
    <property type="protein sequence ID" value="GKT30639.1"/>
    <property type="molecule type" value="Genomic_DNA"/>
</dbReference>
<evidence type="ECO:0000313" key="3">
    <source>
        <dbReference type="Proteomes" id="UP001057375"/>
    </source>
</evidence>
<keyword evidence="3" id="KW-1185">Reference proteome</keyword>
<name>A0ABQ5KGU6_9EUKA</name>
<dbReference type="Pfam" id="PF05192">
    <property type="entry name" value="MutS_III"/>
    <property type="match status" value="1"/>
</dbReference>
<evidence type="ECO:0000259" key="1">
    <source>
        <dbReference type="Pfam" id="PF05192"/>
    </source>
</evidence>
<feature type="non-terminal residue" evidence="2">
    <location>
        <position position="111"/>
    </location>
</feature>
<dbReference type="InterPro" id="IPR036187">
    <property type="entry name" value="DNA_mismatch_repair_MutS_sf"/>
</dbReference>
<dbReference type="Gene3D" id="1.10.1420.10">
    <property type="match status" value="1"/>
</dbReference>
<reference evidence="2" key="1">
    <citation type="submission" date="2022-03" db="EMBL/GenBank/DDBJ databases">
        <title>Draft genome sequence of Aduncisulcus paluster, a free-living microaerophilic Fornicata.</title>
        <authorList>
            <person name="Yuyama I."/>
            <person name="Kume K."/>
            <person name="Tamura T."/>
            <person name="Inagaki Y."/>
            <person name="Hashimoto T."/>
        </authorList>
    </citation>
    <scope>NUCLEOTIDE SEQUENCE</scope>
    <source>
        <strain evidence="2">NY0171</strain>
    </source>
</reference>
<evidence type="ECO:0000313" key="2">
    <source>
        <dbReference type="EMBL" id="GKT30639.1"/>
    </source>
</evidence>
<feature type="non-terminal residue" evidence="2">
    <location>
        <position position="1"/>
    </location>
</feature>
<accession>A0ABQ5KGU6</accession>
<proteinExistence type="predicted"/>
<feature type="domain" description="DNA mismatch repair protein MutS core" evidence="1">
    <location>
        <begin position="2"/>
        <end position="93"/>
    </location>
</feature>
<gene>
    <name evidence="2" type="ORF">ADUPG1_005579</name>
</gene>
<dbReference type="SUPFAM" id="SSF48334">
    <property type="entry name" value="DNA repair protein MutS, domain III"/>
    <property type="match status" value="1"/>
</dbReference>